<feature type="region of interest" description="Disordered" evidence="1">
    <location>
        <begin position="364"/>
        <end position="434"/>
    </location>
</feature>
<feature type="compositionally biased region" description="Basic and acidic residues" evidence="1">
    <location>
        <begin position="419"/>
        <end position="434"/>
    </location>
</feature>
<gene>
    <name evidence="2" type="ORF">CLUP02_08047</name>
</gene>
<reference evidence="2" key="1">
    <citation type="journal article" date="2021" name="Mol. Plant Microbe Interact.">
        <title>Complete Genome Sequence of the Plant-Pathogenic Fungus Colletotrichum lupini.</title>
        <authorList>
            <person name="Baroncelli R."/>
            <person name="Pensec F."/>
            <person name="Da Lio D."/>
            <person name="Boufleur T."/>
            <person name="Vicente I."/>
            <person name="Sarrocco S."/>
            <person name="Picot A."/>
            <person name="Baraldi E."/>
            <person name="Sukno S."/>
            <person name="Thon M."/>
            <person name="Le Floch G."/>
        </authorList>
    </citation>
    <scope>NUCLEOTIDE SEQUENCE</scope>
    <source>
        <strain evidence="2">IMI 504893</strain>
    </source>
</reference>
<sequence length="528" mass="59111">MRFMRLSDHFSSGGEMESPPPVQYRCTMYVRIGTLACNVPTFPDVFLLLENGYRRPAGTVKVYVRLTHPYHSATDTASLFYDTTYLSLSYAALHVKANFRIRTPSARFQGSRGPEEGEVSKKRKRAPVKGSSSASEPNFGLHHDPSIVHYPYSARGKPFTPGLNPWNLFDFLSAHIQGFHDSTTGACLPSIQRTFTRHLIQKPRSRLGGPGAGPEPALLLNDGMPKNNSRFLSQSQIPISISPTTTSYNDRSTARKSTASSPIRLFPSPVSVSDLTLAPLHIMAQASETMSYKPAGRTGRNQIIVPLFSGSGSFKVGSDQLSKSGWNPLFSLPFLITIPHLPIPLTWQDPSTTLVFRAYPSPPRTVPMQKNQQNSNCKYSVQGGRESKDAKKKMRWKKMQKSNRSLPQDPAGSKPRSRMYRDETNSEGEKEIKKERHRIALHVVSAFVQHREIGLSTEGCRGATAYCVHTCFRICVLRYFLHHQQELAVVVVVSTTGVWFRLTGPTTRFRSSLVRSRFRSNDFLFAKN</sequence>
<evidence type="ECO:0000313" key="3">
    <source>
        <dbReference type="Proteomes" id="UP000830671"/>
    </source>
</evidence>
<proteinExistence type="predicted"/>
<protein>
    <submittedName>
        <fullName evidence="2">Uncharacterized protein</fullName>
    </submittedName>
</protein>
<dbReference type="GeneID" id="73342048"/>
<keyword evidence="3" id="KW-1185">Reference proteome</keyword>
<organism evidence="2 3">
    <name type="scientific">Colletotrichum lupini</name>
    <dbReference type="NCBI Taxonomy" id="145971"/>
    <lineage>
        <taxon>Eukaryota</taxon>
        <taxon>Fungi</taxon>
        <taxon>Dikarya</taxon>
        <taxon>Ascomycota</taxon>
        <taxon>Pezizomycotina</taxon>
        <taxon>Sordariomycetes</taxon>
        <taxon>Hypocreomycetidae</taxon>
        <taxon>Glomerellales</taxon>
        <taxon>Glomerellaceae</taxon>
        <taxon>Colletotrichum</taxon>
        <taxon>Colletotrichum acutatum species complex</taxon>
    </lineage>
</organism>
<feature type="region of interest" description="Disordered" evidence="1">
    <location>
        <begin position="106"/>
        <end position="140"/>
    </location>
</feature>
<feature type="compositionally biased region" description="Basic residues" evidence="1">
    <location>
        <begin position="390"/>
        <end position="401"/>
    </location>
</feature>
<evidence type="ECO:0000313" key="2">
    <source>
        <dbReference type="EMBL" id="UQC82558.1"/>
    </source>
</evidence>
<dbReference type="Proteomes" id="UP000830671">
    <property type="component" value="Chromosome 4"/>
</dbReference>
<feature type="compositionally biased region" description="Polar residues" evidence="1">
    <location>
        <begin position="368"/>
        <end position="379"/>
    </location>
</feature>
<dbReference type="RefSeq" id="XP_049144181.1">
    <property type="nucleotide sequence ID" value="XM_049287038.1"/>
</dbReference>
<accession>A0A9Q8SSC4</accession>
<name>A0A9Q8SSC4_9PEZI</name>
<evidence type="ECO:0000256" key="1">
    <source>
        <dbReference type="SAM" id="MobiDB-lite"/>
    </source>
</evidence>
<dbReference type="AlphaFoldDB" id="A0A9Q8SSC4"/>
<dbReference type="KEGG" id="clup:CLUP02_08047"/>
<dbReference type="EMBL" id="CP019476">
    <property type="protein sequence ID" value="UQC82558.1"/>
    <property type="molecule type" value="Genomic_DNA"/>
</dbReference>